<organism evidence="4 5">
    <name type="scientific">Paenibacillus solisilvae</name>
    <dbReference type="NCBI Taxonomy" id="2486751"/>
    <lineage>
        <taxon>Bacteria</taxon>
        <taxon>Bacillati</taxon>
        <taxon>Bacillota</taxon>
        <taxon>Bacilli</taxon>
        <taxon>Bacillales</taxon>
        <taxon>Paenibacillaceae</taxon>
        <taxon>Paenibacillus</taxon>
    </lineage>
</organism>
<dbReference type="Pfam" id="PF22725">
    <property type="entry name" value="GFO_IDH_MocA_C3"/>
    <property type="match status" value="1"/>
</dbReference>
<dbReference type="SUPFAM" id="SSF55347">
    <property type="entry name" value="Glyceraldehyde-3-phosphate dehydrogenase-like, C-terminal domain"/>
    <property type="match status" value="1"/>
</dbReference>
<sequence length="340" mass="38021">MLRIALVGVGFMGRTHLENYARLEEEGLPIKVVAICDVDIEKLEGRAAGGNIDTGSNGLDFDRYHKYTSITEMLEKEQLDAVDLTLPTYLHKSVSVQCLKHGLHVLCEKPMALHAEECLEMLQAAEEQGKQLMIGQCLRFWPAYEYLKRLVDSGTYGQVTNGYFYRGGSTPNWGEWLLQKDKSGGALLDMHVHDVDMIHWLFGKPKAVSCLARNVIAGGGYDMLSANYRYEDGKVLNAQADWTLQGDYGFEMLYRVNFEQGNAVFQGGKLQINPNDGEGFTPELSEDLGYYFELKYFVQALLNHEPVTIAAPASTMGTIQIVEAEIESADQQGEWVAVKE</sequence>
<dbReference type="PANTHER" id="PTHR43818">
    <property type="entry name" value="BCDNA.GH03377"/>
    <property type="match status" value="1"/>
</dbReference>
<accession>A0ABW0W3I7</accession>
<dbReference type="InterPro" id="IPR000683">
    <property type="entry name" value="Gfo/Idh/MocA-like_OxRdtase_N"/>
</dbReference>
<comment type="caution">
    <text evidence="4">The sequence shown here is derived from an EMBL/GenBank/DDBJ whole genome shotgun (WGS) entry which is preliminary data.</text>
</comment>
<proteinExistence type="predicted"/>
<reference evidence="5" key="1">
    <citation type="journal article" date="2019" name="Int. J. Syst. Evol. Microbiol.">
        <title>The Global Catalogue of Microorganisms (GCM) 10K type strain sequencing project: providing services to taxonomists for standard genome sequencing and annotation.</title>
        <authorList>
            <consortium name="The Broad Institute Genomics Platform"/>
            <consortium name="The Broad Institute Genome Sequencing Center for Infectious Disease"/>
            <person name="Wu L."/>
            <person name="Ma J."/>
        </authorList>
    </citation>
    <scope>NUCLEOTIDE SEQUENCE [LARGE SCALE GENOMIC DNA]</scope>
    <source>
        <strain evidence="5">CGMCC 1.3240</strain>
    </source>
</reference>
<dbReference type="EMBL" id="JBHSOW010000092">
    <property type="protein sequence ID" value="MFC5652238.1"/>
    <property type="molecule type" value="Genomic_DNA"/>
</dbReference>
<protein>
    <submittedName>
        <fullName evidence="4">Gfo/Idh/MocA family protein</fullName>
    </submittedName>
</protein>
<dbReference type="PANTHER" id="PTHR43818:SF11">
    <property type="entry name" value="BCDNA.GH03377"/>
    <property type="match status" value="1"/>
</dbReference>
<dbReference type="Gene3D" id="3.40.50.720">
    <property type="entry name" value="NAD(P)-binding Rossmann-like Domain"/>
    <property type="match status" value="1"/>
</dbReference>
<dbReference type="InterPro" id="IPR050463">
    <property type="entry name" value="Gfo/Idh/MocA_oxidrdct_glycsds"/>
</dbReference>
<feature type="domain" description="GFO/IDH/MocA-like oxidoreductase" evidence="3">
    <location>
        <begin position="144"/>
        <end position="262"/>
    </location>
</feature>
<dbReference type="InterPro" id="IPR055170">
    <property type="entry name" value="GFO_IDH_MocA-like_dom"/>
</dbReference>
<dbReference type="Proteomes" id="UP001596047">
    <property type="component" value="Unassembled WGS sequence"/>
</dbReference>
<keyword evidence="1" id="KW-0560">Oxidoreductase</keyword>
<feature type="domain" description="Gfo/Idh/MocA-like oxidoreductase N-terminal" evidence="2">
    <location>
        <begin position="2"/>
        <end position="135"/>
    </location>
</feature>
<dbReference type="Gene3D" id="3.30.360.10">
    <property type="entry name" value="Dihydrodipicolinate Reductase, domain 2"/>
    <property type="match status" value="1"/>
</dbReference>
<dbReference type="Pfam" id="PF01408">
    <property type="entry name" value="GFO_IDH_MocA"/>
    <property type="match status" value="1"/>
</dbReference>
<keyword evidence="5" id="KW-1185">Reference proteome</keyword>
<dbReference type="InterPro" id="IPR036291">
    <property type="entry name" value="NAD(P)-bd_dom_sf"/>
</dbReference>
<name>A0ABW0W3I7_9BACL</name>
<dbReference type="SUPFAM" id="SSF51735">
    <property type="entry name" value="NAD(P)-binding Rossmann-fold domains"/>
    <property type="match status" value="1"/>
</dbReference>
<dbReference type="RefSeq" id="WP_379190867.1">
    <property type="nucleotide sequence ID" value="NZ_JBHSOW010000092.1"/>
</dbReference>
<evidence type="ECO:0000259" key="2">
    <source>
        <dbReference type="Pfam" id="PF01408"/>
    </source>
</evidence>
<gene>
    <name evidence="4" type="ORF">ACFPYJ_24615</name>
</gene>
<evidence type="ECO:0000313" key="4">
    <source>
        <dbReference type="EMBL" id="MFC5652238.1"/>
    </source>
</evidence>
<evidence type="ECO:0000313" key="5">
    <source>
        <dbReference type="Proteomes" id="UP001596047"/>
    </source>
</evidence>
<evidence type="ECO:0000256" key="1">
    <source>
        <dbReference type="ARBA" id="ARBA00023002"/>
    </source>
</evidence>
<evidence type="ECO:0000259" key="3">
    <source>
        <dbReference type="Pfam" id="PF22725"/>
    </source>
</evidence>